<dbReference type="AlphaFoldDB" id="A0A9D1DRS2"/>
<evidence type="ECO:0000313" key="2">
    <source>
        <dbReference type="EMBL" id="HIR57733.1"/>
    </source>
</evidence>
<dbReference type="InterPro" id="IPR010898">
    <property type="entry name" value="Hpre_diP_synth_I"/>
</dbReference>
<protein>
    <submittedName>
        <fullName evidence="2">Gx transporter family protein</fullName>
    </submittedName>
</protein>
<sequence>MKTENRTHNMESRTHRIALCGILGALALVLGALEGALPPIPMLPPGAKLGLSNIAVMYAAQSLGIAPALLLAVIKGLFAGVTRGFTAMVMSLSGGLASALLTSLLIRSKRRPLGWIGIGVAGALAHNAAQLCAAALMTTPALFWYIPWLLLFGILTGTLTGVCLCVILPALEKLRL</sequence>
<proteinExistence type="predicted"/>
<gene>
    <name evidence="2" type="ORF">IAA54_08685</name>
</gene>
<evidence type="ECO:0000256" key="1">
    <source>
        <dbReference type="SAM" id="Phobius"/>
    </source>
</evidence>
<reference evidence="2" key="1">
    <citation type="submission" date="2020-10" db="EMBL/GenBank/DDBJ databases">
        <authorList>
            <person name="Gilroy R."/>
        </authorList>
    </citation>
    <scope>NUCLEOTIDE SEQUENCE</scope>
    <source>
        <strain evidence="2">ChiSjej1B19-7085</strain>
    </source>
</reference>
<dbReference type="Gene3D" id="1.10.1760.20">
    <property type="match status" value="1"/>
</dbReference>
<feature type="transmembrane region" description="Helical" evidence="1">
    <location>
        <begin position="51"/>
        <end position="73"/>
    </location>
</feature>
<keyword evidence="1" id="KW-0472">Membrane</keyword>
<feature type="transmembrane region" description="Helical" evidence="1">
    <location>
        <begin position="148"/>
        <end position="171"/>
    </location>
</feature>
<dbReference type="InterPro" id="IPR014535">
    <property type="entry name" value="Hpre_diP_synt_I"/>
</dbReference>
<reference evidence="2" key="2">
    <citation type="journal article" date="2021" name="PeerJ">
        <title>Extensive microbial diversity within the chicken gut microbiome revealed by metagenomics and culture.</title>
        <authorList>
            <person name="Gilroy R."/>
            <person name="Ravi A."/>
            <person name="Getino M."/>
            <person name="Pursley I."/>
            <person name="Horton D.L."/>
            <person name="Alikhan N.F."/>
            <person name="Baker D."/>
            <person name="Gharbi K."/>
            <person name="Hall N."/>
            <person name="Watson M."/>
            <person name="Adriaenssens E.M."/>
            <person name="Foster-Nyarko E."/>
            <person name="Jarju S."/>
            <person name="Secka A."/>
            <person name="Antonio M."/>
            <person name="Oren A."/>
            <person name="Chaudhuri R.R."/>
            <person name="La Ragione R."/>
            <person name="Hildebrand F."/>
            <person name="Pallen M.J."/>
        </authorList>
    </citation>
    <scope>NUCLEOTIDE SEQUENCE</scope>
    <source>
        <strain evidence="2">ChiSjej1B19-7085</strain>
    </source>
</reference>
<dbReference type="PIRSF" id="PIRSF027391">
    <property type="entry name" value="Hpre_diP_synt_I"/>
    <property type="match status" value="1"/>
</dbReference>
<dbReference type="Proteomes" id="UP000886785">
    <property type="component" value="Unassembled WGS sequence"/>
</dbReference>
<accession>A0A9D1DRS2</accession>
<comment type="caution">
    <text evidence="2">The sequence shown here is derived from an EMBL/GenBank/DDBJ whole genome shotgun (WGS) entry which is preliminary data.</text>
</comment>
<dbReference type="EMBL" id="DVHF01000102">
    <property type="protein sequence ID" value="HIR57733.1"/>
    <property type="molecule type" value="Genomic_DNA"/>
</dbReference>
<keyword evidence="1" id="KW-0812">Transmembrane</keyword>
<dbReference type="Pfam" id="PF07456">
    <property type="entry name" value="Hpre_diP_synt_I"/>
    <property type="match status" value="1"/>
</dbReference>
<feature type="transmembrane region" description="Helical" evidence="1">
    <location>
        <begin position="85"/>
        <end position="106"/>
    </location>
</feature>
<name>A0A9D1DRS2_9FIRM</name>
<keyword evidence="1" id="KW-1133">Transmembrane helix</keyword>
<organism evidence="2 3">
    <name type="scientific">Candidatus Gallacutalibacter pullicola</name>
    <dbReference type="NCBI Taxonomy" id="2840830"/>
    <lineage>
        <taxon>Bacteria</taxon>
        <taxon>Bacillati</taxon>
        <taxon>Bacillota</taxon>
        <taxon>Clostridia</taxon>
        <taxon>Eubacteriales</taxon>
        <taxon>Candidatus Gallacutalibacter</taxon>
    </lineage>
</organism>
<evidence type="ECO:0000313" key="3">
    <source>
        <dbReference type="Proteomes" id="UP000886785"/>
    </source>
</evidence>